<dbReference type="CDD" id="cd03784">
    <property type="entry name" value="GT1_Gtf-like"/>
    <property type="match status" value="1"/>
</dbReference>
<dbReference type="FunFam" id="3.40.50.2000:FF:000072">
    <property type="entry name" value="Glycosyl transferase"/>
    <property type="match status" value="1"/>
</dbReference>
<dbReference type="GO" id="GO:0017000">
    <property type="term" value="P:antibiotic biosynthetic process"/>
    <property type="evidence" value="ECO:0007669"/>
    <property type="project" value="UniProtKB-ARBA"/>
</dbReference>
<dbReference type="GO" id="GO:0008194">
    <property type="term" value="F:UDP-glycosyltransferase activity"/>
    <property type="evidence" value="ECO:0007669"/>
    <property type="project" value="InterPro"/>
</dbReference>
<keyword evidence="1 3" id="KW-0808">Transferase</keyword>
<dbReference type="AlphaFoldDB" id="A0A4Q2U5F9"/>
<reference evidence="3 4" key="2">
    <citation type="submission" date="2019-02" db="EMBL/GenBank/DDBJ databases">
        <title>'Lichenibacterium ramalinii' gen. nov. sp. nov., 'Lichenibacterium minor' gen. nov. sp. nov.</title>
        <authorList>
            <person name="Pankratov T."/>
        </authorList>
    </citation>
    <scope>NUCLEOTIDE SEQUENCE [LARGE SCALE GENOMIC DNA]</scope>
    <source>
        <strain evidence="3 4">RmlP026</strain>
    </source>
</reference>
<dbReference type="PANTHER" id="PTHR48050:SF13">
    <property type="entry name" value="STEROL 3-BETA-GLUCOSYLTRANSFERASE UGT80A2"/>
    <property type="match status" value="1"/>
</dbReference>
<name>A0A4Q2U5F9_9HYPH</name>
<dbReference type="OrthoDB" id="139086at2"/>
<dbReference type="Proteomes" id="UP000290759">
    <property type="component" value="Unassembled WGS sequence"/>
</dbReference>
<dbReference type="SUPFAM" id="SSF53756">
    <property type="entry name" value="UDP-Glycosyltransferase/glycogen phosphorylase"/>
    <property type="match status" value="1"/>
</dbReference>
<dbReference type="Pfam" id="PF06722">
    <property type="entry name" value="EryCIII-like_C"/>
    <property type="match status" value="1"/>
</dbReference>
<accession>A0A4Q2U5F9</accession>
<evidence type="ECO:0000259" key="2">
    <source>
        <dbReference type="Pfam" id="PF06722"/>
    </source>
</evidence>
<gene>
    <name evidence="3" type="ORF">D3273_12990</name>
</gene>
<protein>
    <submittedName>
        <fullName evidence="3">Glycosyltransferase</fullName>
    </submittedName>
</protein>
<feature type="domain" description="Erythromycin biosynthesis protein CIII-like C-terminal" evidence="2">
    <location>
        <begin position="290"/>
        <end position="395"/>
    </location>
</feature>
<dbReference type="InterPro" id="IPR010610">
    <property type="entry name" value="EryCIII-like_C"/>
</dbReference>
<dbReference type="PANTHER" id="PTHR48050">
    <property type="entry name" value="STEROL 3-BETA-GLUCOSYLTRANSFERASE"/>
    <property type="match status" value="1"/>
</dbReference>
<comment type="caution">
    <text evidence="3">The sequence shown here is derived from an EMBL/GenBank/DDBJ whole genome shotgun (WGS) entry which is preliminary data.</text>
</comment>
<dbReference type="GO" id="GO:0016758">
    <property type="term" value="F:hexosyltransferase activity"/>
    <property type="evidence" value="ECO:0007669"/>
    <property type="project" value="UniProtKB-ARBA"/>
</dbReference>
<evidence type="ECO:0000313" key="3">
    <source>
        <dbReference type="EMBL" id="RYC31550.1"/>
    </source>
</evidence>
<keyword evidence="4" id="KW-1185">Reference proteome</keyword>
<proteinExistence type="predicted"/>
<dbReference type="InterPro" id="IPR050426">
    <property type="entry name" value="Glycosyltransferase_28"/>
</dbReference>
<reference evidence="3 4" key="1">
    <citation type="submission" date="2018-12" db="EMBL/GenBank/DDBJ databases">
        <authorList>
            <person name="Grouzdev D.S."/>
            <person name="Krutkina M.S."/>
        </authorList>
    </citation>
    <scope>NUCLEOTIDE SEQUENCE [LARGE SCALE GENOMIC DNA]</scope>
    <source>
        <strain evidence="3 4">RmlP026</strain>
    </source>
</reference>
<dbReference type="EMBL" id="QYBB01000013">
    <property type="protein sequence ID" value="RYC31550.1"/>
    <property type="molecule type" value="Genomic_DNA"/>
</dbReference>
<dbReference type="InterPro" id="IPR035595">
    <property type="entry name" value="UDP_glycos_trans_CS"/>
</dbReference>
<dbReference type="RefSeq" id="WP_129227190.1">
    <property type="nucleotide sequence ID" value="NZ_QYBB01000013.1"/>
</dbReference>
<organism evidence="3 4">
    <name type="scientific">Lichenibacterium minor</name>
    <dbReference type="NCBI Taxonomy" id="2316528"/>
    <lineage>
        <taxon>Bacteria</taxon>
        <taxon>Pseudomonadati</taxon>
        <taxon>Pseudomonadota</taxon>
        <taxon>Alphaproteobacteria</taxon>
        <taxon>Hyphomicrobiales</taxon>
        <taxon>Lichenihabitantaceae</taxon>
        <taxon>Lichenibacterium</taxon>
    </lineage>
</organism>
<dbReference type="InterPro" id="IPR002213">
    <property type="entry name" value="UDP_glucos_trans"/>
</dbReference>
<sequence length="417" mass="43837">MTHFAFLTPPYAGHLNPMLALARTLVDRGHSATFVAQADVGAKVARPGIGFVPVGARTHPPGRLARMTARLGGTTGLFGIGGVIRDMAETTDMLCQEVPGALDAIHAGAVVADQTEPAGGLVARHAGLPLVSVANALLIDREPAVPPAFVGWSYDDSPWGLRRNLGGHRVADWMMRPLQEVVGRRARGWGLRGIETMEDCLSPTLEISQCVAGFDFPRRSPPAALRLCGPLRLPEARVWQGTAGRPNVFCSLGTLQGARRPVFEAVARACERLGLPLTIAHGGRLDAAAAAALPGTPRVESFVPQRALLRTVSAVVTHGGLNTVLDALAAGVPLVIVPLAFEQGAIAARIERCGAGVVVPLRRLTAVSLAAALSAVLERPNYRARAEALRDEIAQAGGVERAADLVERATRPRRSGG</sequence>
<dbReference type="PROSITE" id="PS00375">
    <property type="entry name" value="UDPGT"/>
    <property type="match status" value="1"/>
</dbReference>
<dbReference type="Gene3D" id="3.40.50.2000">
    <property type="entry name" value="Glycogen Phosphorylase B"/>
    <property type="match status" value="2"/>
</dbReference>
<evidence type="ECO:0000256" key="1">
    <source>
        <dbReference type="ARBA" id="ARBA00022679"/>
    </source>
</evidence>
<evidence type="ECO:0000313" key="4">
    <source>
        <dbReference type="Proteomes" id="UP000290759"/>
    </source>
</evidence>